<dbReference type="InterPro" id="IPR006860">
    <property type="entry name" value="FecR"/>
</dbReference>
<evidence type="ECO:0000256" key="1">
    <source>
        <dbReference type="SAM" id="Phobius"/>
    </source>
</evidence>
<name>A0ABY1NY12_9BACT</name>
<dbReference type="Gene3D" id="3.55.50.30">
    <property type="match status" value="1"/>
</dbReference>
<dbReference type="PANTHER" id="PTHR30273">
    <property type="entry name" value="PERIPLASMIC SIGNAL SENSOR AND SIGMA FACTOR ACTIVATOR FECR-RELATED"/>
    <property type="match status" value="1"/>
</dbReference>
<keyword evidence="1" id="KW-0812">Transmembrane</keyword>
<dbReference type="Gene3D" id="2.60.120.1440">
    <property type="match status" value="1"/>
</dbReference>
<dbReference type="RefSeq" id="WP_283412842.1">
    <property type="nucleotide sequence ID" value="NZ_FXUA01000003.1"/>
</dbReference>
<gene>
    <name evidence="4" type="ORF">SAMN06265367_103325</name>
</gene>
<dbReference type="Proteomes" id="UP001157915">
    <property type="component" value="Unassembled WGS sequence"/>
</dbReference>
<evidence type="ECO:0000259" key="3">
    <source>
        <dbReference type="Pfam" id="PF16344"/>
    </source>
</evidence>
<dbReference type="InterPro" id="IPR012373">
    <property type="entry name" value="Ferrdict_sens_TM"/>
</dbReference>
<dbReference type="Pfam" id="PF04773">
    <property type="entry name" value="FecR"/>
    <property type="match status" value="1"/>
</dbReference>
<dbReference type="PANTHER" id="PTHR30273:SF2">
    <property type="entry name" value="PROTEIN FECR"/>
    <property type="match status" value="1"/>
</dbReference>
<feature type="domain" description="Protein FecR C-terminal" evidence="3">
    <location>
        <begin position="268"/>
        <end position="335"/>
    </location>
</feature>
<reference evidence="4 5" key="1">
    <citation type="submission" date="2017-05" db="EMBL/GenBank/DDBJ databases">
        <authorList>
            <person name="Varghese N."/>
            <person name="Submissions S."/>
        </authorList>
    </citation>
    <scope>NUCLEOTIDE SEQUENCE [LARGE SCALE GENOMIC DNA]</scope>
    <source>
        <strain evidence="4 5">DSM 15360</strain>
    </source>
</reference>
<evidence type="ECO:0000313" key="5">
    <source>
        <dbReference type="Proteomes" id="UP001157915"/>
    </source>
</evidence>
<organism evidence="4 5">
    <name type="scientific">Algoriphagus winogradskyi</name>
    <dbReference type="NCBI Taxonomy" id="237017"/>
    <lineage>
        <taxon>Bacteria</taxon>
        <taxon>Pseudomonadati</taxon>
        <taxon>Bacteroidota</taxon>
        <taxon>Cytophagia</taxon>
        <taxon>Cytophagales</taxon>
        <taxon>Cyclobacteriaceae</taxon>
        <taxon>Algoriphagus</taxon>
    </lineage>
</organism>
<dbReference type="Pfam" id="PF16344">
    <property type="entry name" value="FecR_C"/>
    <property type="match status" value="1"/>
</dbReference>
<protein>
    <submittedName>
        <fullName evidence="4">FecR family protein</fullName>
    </submittedName>
</protein>
<feature type="domain" description="FecR protein" evidence="2">
    <location>
        <begin position="128"/>
        <end position="222"/>
    </location>
</feature>
<proteinExistence type="predicted"/>
<keyword evidence="1" id="KW-1133">Transmembrane helix</keyword>
<keyword evidence="1" id="KW-0472">Membrane</keyword>
<accession>A0ABY1NY12</accession>
<dbReference type="PIRSF" id="PIRSF018266">
    <property type="entry name" value="FecR"/>
    <property type="match status" value="1"/>
</dbReference>
<evidence type="ECO:0000259" key="2">
    <source>
        <dbReference type="Pfam" id="PF04773"/>
    </source>
</evidence>
<dbReference type="EMBL" id="FXUA01000003">
    <property type="protein sequence ID" value="SMP21560.1"/>
    <property type="molecule type" value="Genomic_DNA"/>
</dbReference>
<evidence type="ECO:0000313" key="4">
    <source>
        <dbReference type="EMBL" id="SMP21560.1"/>
    </source>
</evidence>
<feature type="transmembrane region" description="Helical" evidence="1">
    <location>
        <begin position="99"/>
        <end position="120"/>
    </location>
</feature>
<sequence length="339" mass="39388">MNHQLSDYSNFSVNDFVIDPFFKEWVLYSDPIHDEFWMDWKDSNPSKTELIEEARRLVLSLEHSKIEMNPSEMVLVWGAIQSEVKQPPKFSKPTPDRRFFWSFAYAVASFALVFLAWYWYDLPQEIEYQTAFGETKEFILPDSSKVILNSNSKLTFKDNWEGQMSRDVWIEGEAFFNVVHKKNHQPFKVLSSQNVAIEVLGTEFNVYNRSQETEVVLTSGAVTLSFPVKDKEGKILMNPGDLVEFKQSKFQRKKVNTSLYTSWKDKVLNLDETSLGEIITMAKNNYGIEIEFEDEEILKQTASGSMPLGNAANFMDQISRIFNIEIVNEKNKYLIKNPK</sequence>
<comment type="caution">
    <text evidence="4">The sequence shown here is derived from an EMBL/GenBank/DDBJ whole genome shotgun (WGS) entry which is preliminary data.</text>
</comment>
<keyword evidence="5" id="KW-1185">Reference proteome</keyword>
<dbReference type="InterPro" id="IPR032508">
    <property type="entry name" value="FecR_C"/>
</dbReference>